<dbReference type="AlphaFoldDB" id="A0A2Z6QR09"/>
<evidence type="ECO:0000313" key="5">
    <source>
        <dbReference type="Proteomes" id="UP000247702"/>
    </source>
</evidence>
<dbReference type="SMART" id="SM00472">
    <property type="entry name" value="MIR"/>
    <property type="match status" value="1"/>
</dbReference>
<dbReference type="SUPFAM" id="SSF82109">
    <property type="entry name" value="MIR domain"/>
    <property type="match status" value="1"/>
</dbReference>
<reference evidence="3 5" key="1">
    <citation type="submission" date="2017-11" db="EMBL/GenBank/DDBJ databases">
        <title>The genome of Rhizophagus clarus HR1 reveals common genetic basis of auxotrophy among arbuscular mycorrhizal fungi.</title>
        <authorList>
            <person name="Kobayashi Y."/>
        </authorList>
    </citation>
    <scope>NUCLEOTIDE SEQUENCE [LARGE SCALE GENOMIC DNA]</scope>
    <source>
        <strain evidence="3 5">HR1</strain>
    </source>
</reference>
<gene>
    <name evidence="4" type="ORF">RCL2_002167200</name>
    <name evidence="3" type="ORF">RclHR1_20680001</name>
</gene>
<dbReference type="EMBL" id="BEXD01001189">
    <property type="protein sequence ID" value="GBB92853.1"/>
    <property type="molecule type" value="Genomic_DNA"/>
</dbReference>
<evidence type="ECO:0000313" key="3">
    <source>
        <dbReference type="EMBL" id="GBB92853.1"/>
    </source>
</evidence>
<protein>
    <recommendedName>
        <fullName evidence="2">MIR domain-containing protein</fullName>
    </recommendedName>
</protein>
<dbReference type="OrthoDB" id="5588846at2759"/>
<evidence type="ECO:0000259" key="2">
    <source>
        <dbReference type="PROSITE" id="PS50919"/>
    </source>
</evidence>
<organism evidence="3 5">
    <name type="scientific">Rhizophagus clarus</name>
    <dbReference type="NCBI Taxonomy" id="94130"/>
    <lineage>
        <taxon>Eukaryota</taxon>
        <taxon>Fungi</taxon>
        <taxon>Fungi incertae sedis</taxon>
        <taxon>Mucoromycota</taxon>
        <taxon>Glomeromycotina</taxon>
        <taxon>Glomeromycetes</taxon>
        <taxon>Glomerales</taxon>
        <taxon>Glomeraceae</taxon>
        <taxon>Rhizophagus</taxon>
    </lineage>
</organism>
<dbReference type="Proteomes" id="UP000247702">
    <property type="component" value="Unassembled WGS sequence"/>
</dbReference>
<name>A0A2Z6QR09_9GLOM</name>
<dbReference type="Proteomes" id="UP000615446">
    <property type="component" value="Unassembled WGS sequence"/>
</dbReference>
<dbReference type="Gene3D" id="2.80.10.50">
    <property type="match status" value="1"/>
</dbReference>
<evidence type="ECO:0000313" key="4">
    <source>
        <dbReference type="EMBL" id="GES94980.1"/>
    </source>
</evidence>
<keyword evidence="5" id="KW-1185">Reference proteome</keyword>
<sequence>MNLSKYDGNIHPDAWINDVKTYLNHKGHLMNNSRCLMTVKSLIDPTIKLPNGIDSFEKLCNALKEDITFIIFKNTNKRVLNSLKYVPEKENGKTSKFIYTFRKLCYNAEINDIGEQKKYFYKTLPNYNYFLTLFNKKEQINSMNDLIREFEKIIMNESDSIKNDSIVTLKHVATGKYLSSIKNLCYTTGSKTQLVFAKSTVPDQDCLWKIKFNKEFATYTDTFINFQHINSNTFLGIYYYEDRHYVYNYYESPKSEHIEVSCCGNYDDIDWKFYHSKSENHRGYLKSNDTINLSTRKSKSDDNRYVFLRNNDITYTIGEDTFQEIICHNEKLGENDEWCIESLFI</sequence>
<feature type="domain" description="MIR" evidence="2">
    <location>
        <begin position="158"/>
        <end position="213"/>
    </location>
</feature>
<dbReference type="PROSITE" id="PS50919">
    <property type="entry name" value="MIR"/>
    <property type="match status" value="1"/>
</dbReference>
<evidence type="ECO:0000256" key="1">
    <source>
        <dbReference type="ARBA" id="ARBA00022737"/>
    </source>
</evidence>
<accession>A0A2Z6QR09</accession>
<keyword evidence="1" id="KW-0677">Repeat</keyword>
<reference evidence="4" key="2">
    <citation type="submission" date="2019-10" db="EMBL/GenBank/DDBJ databases">
        <title>Conservation and host-specific expression of non-tandemly repeated heterogenous ribosome RNA gene in arbuscular mycorrhizal fungi.</title>
        <authorList>
            <person name="Maeda T."/>
            <person name="Kobayashi Y."/>
            <person name="Nakagawa T."/>
            <person name="Ezawa T."/>
            <person name="Yamaguchi K."/>
            <person name="Bino T."/>
            <person name="Nishimoto Y."/>
            <person name="Shigenobu S."/>
            <person name="Kawaguchi M."/>
        </authorList>
    </citation>
    <scope>NUCLEOTIDE SEQUENCE</scope>
    <source>
        <strain evidence="4">HR1</strain>
    </source>
</reference>
<dbReference type="InterPro" id="IPR016093">
    <property type="entry name" value="MIR_motif"/>
</dbReference>
<proteinExistence type="predicted"/>
<dbReference type="EMBL" id="BLAL01000239">
    <property type="protein sequence ID" value="GES94980.1"/>
    <property type="molecule type" value="Genomic_DNA"/>
</dbReference>
<dbReference type="CDD" id="cd23263">
    <property type="entry name" value="beta-trefoil_MIR"/>
    <property type="match status" value="1"/>
</dbReference>
<comment type="caution">
    <text evidence="3">The sequence shown here is derived from an EMBL/GenBank/DDBJ whole genome shotgun (WGS) entry which is preliminary data.</text>
</comment>
<dbReference type="InterPro" id="IPR036300">
    <property type="entry name" value="MIR_dom_sf"/>
</dbReference>